<dbReference type="RefSeq" id="WP_009089142.1">
    <property type="nucleotide sequence ID" value="NZ_ANIW01000055.1"/>
</dbReference>
<proteinExistence type="predicted"/>
<protein>
    <recommendedName>
        <fullName evidence="2">PH domain-containing protein</fullName>
    </recommendedName>
</protein>
<keyword evidence="1" id="KW-1133">Transmembrane helix</keyword>
<accession>A0ABN5BUY2</accession>
<evidence type="ECO:0000256" key="1">
    <source>
        <dbReference type="SAM" id="Phobius"/>
    </source>
</evidence>
<sequence length="175" mass="20721">MDIDKVILKINIKTILNSLRDILMNALIAVLIVIFYIFIFEEAPPILLYIVMLFFFITFYLYPTISIFYSYYIHDHNVEIDLDSEGFFYNKGQEKVLYRVTDIKEINVFLTAYKKNNESARLAHTKFFFTEVIMKSGTSIILTSLLSENLYKELMKFYPNVPFNFKIVKNTNLKK</sequence>
<keyword evidence="1" id="KW-0472">Membrane</keyword>
<feature type="domain" description="PH" evidence="2">
    <location>
        <begin position="25"/>
        <end position="147"/>
    </location>
</feature>
<dbReference type="EMBL" id="CP023401">
    <property type="protein sequence ID" value="ATC36299.1"/>
    <property type="molecule type" value="Genomic_DNA"/>
</dbReference>
<dbReference type="InterPro" id="IPR058916">
    <property type="entry name" value="PH_40"/>
</dbReference>
<evidence type="ECO:0000259" key="2">
    <source>
        <dbReference type="Pfam" id="PF26566"/>
    </source>
</evidence>
<keyword evidence="1" id="KW-0812">Transmembrane</keyword>
<dbReference type="Proteomes" id="UP000190057">
    <property type="component" value="Chromosome"/>
</dbReference>
<evidence type="ECO:0000313" key="4">
    <source>
        <dbReference type="Proteomes" id="UP000190057"/>
    </source>
</evidence>
<gene>
    <name evidence="3" type="ORF">BAZ09_008755</name>
</gene>
<dbReference type="GeneID" id="56684559"/>
<organism evidence="3 4">
    <name type="scientific">Elizabethkingia anophelis R26</name>
    <dbReference type="NCBI Taxonomy" id="1246994"/>
    <lineage>
        <taxon>Bacteria</taxon>
        <taxon>Pseudomonadati</taxon>
        <taxon>Bacteroidota</taxon>
        <taxon>Flavobacteriia</taxon>
        <taxon>Flavobacteriales</taxon>
        <taxon>Weeksellaceae</taxon>
        <taxon>Elizabethkingia</taxon>
    </lineage>
</organism>
<dbReference type="Pfam" id="PF26566">
    <property type="entry name" value="PH_40"/>
    <property type="match status" value="1"/>
</dbReference>
<feature type="transmembrane region" description="Helical" evidence="1">
    <location>
        <begin position="21"/>
        <end position="40"/>
    </location>
</feature>
<evidence type="ECO:0000313" key="3">
    <source>
        <dbReference type="EMBL" id="ATC36299.1"/>
    </source>
</evidence>
<reference evidence="3 4" key="1">
    <citation type="submission" date="2017-09" db="EMBL/GenBank/DDBJ databases">
        <title>Complete circularized genomes of four mosquito-derived Elizabethkingia anophelis isolates.</title>
        <authorList>
            <person name="Nicholson A.C."/>
            <person name="Xu J."/>
        </authorList>
    </citation>
    <scope>NUCLEOTIDE SEQUENCE [LARGE SCALE GENOMIC DNA]</scope>
    <source>
        <strain evidence="3 4">R26</strain>
    </source>
</reference>
<name>A0ABN5BUY2_9FLAO</name>
<feature type="transmembrane region" description="Helical" evidence="1">
    <location>
        <begin position="46"/>
        <end position="72"/>
    </location>
</feature>
<keyword evidence="4" id="KW-1185">Reference proteome</keyword>